<dbReference type="SMART" id="SM01185">
    <property type="entry name" value="EFP"/>
    <property type="match status" value="1"/>
</dbReference>
<evidence type="ECO:0000256" key="3">
    <source>
        <dbReference type="ARBA" id="ARBA00009479"/>
    </source>
</evidence>
<evidence type="ECO:0000256" key="2">
    <source>
        <dbReference type="ARBA" id="ARBA00004815"/>
    </source>
</evidence>
<comment type="similarity">
    <text evidence="3 7 9">Belongs to the elongation factor P family.</text>
</comment>
<evidence type="ECO:0000313" key="13">
    <source>
        <dbReference type="Proteomes" id="UP001214250"/>
    </source>
</evidence>
<dbReference type="InterPro" id="IPR012340">
    <property type="entry name" value="NA-bd_OB-fold"/>
</dbReference>
<dbReference type="PANTHER" id="PTHR30053:SF12">
    <property type="entry name" value="ELONGATION FACTOR P (EF-P) FAMILY PROTEIN"/>
    <property type="match status" value="1"/>
</dbReference>
<dbReference type="InterPro" id="IPR015365">
    <property type="entry name" value="Elong-fact-P_C"/>
</dbReference>
<keyword evidence="13" id="KW-1185">Reference proteome</keyword>
<sequence>MAVIGVEQLKKNIKLKIDGQPHTVTDFQFTKPGKGQAVYRCKLKNLVSGNSFDRSWRSGDNVEKADLSTRKLIFSYMEDNAYVFMDPDTYDQVMLSKDVVGDNQHYLIDDGEVEVLFFEESAIDVQLPNFVIKPIHQSDPGVKGDTANNVTKPAYTDTGLELHVPIFINEGDMVKIDTRNGEYVERVNVKK</sequence>
<evidence type="ECO:0000313" key="12">
    <source>
        <dbReference type="EMBL" id="WDE96193.1"/>
    </source>
</evidence>
<dbReference type="Pfam" id="PF09285">
    <property type="entry name" value="Elong-fact-P_C"/>
    <property type="match status" value="1"/>
</dbReference>
<evidence type="ECO:0000256" key="6">
    <source>
        <dbReference type="ARBA" id="ARBA00022917"/>
    </source>
</evidence>
<accession>A0ABY7VVV1</accession>
<dbReference type="Pfam" id="PF08207">
    <property type="entry name" value="EFP_N"/>
    <property type="match status" value="1"/>
</dbReference>
<dbReference type="SMART" id="SM00841">
    <property type="entry name" value="Elong-fact-P_C"/>
    <property type="match status" value="1"/>
</dbReference>
<comment type="subcellular location">
    <subcellularLocation>
        <location evidence="1 7">Cytoplasm</location>
    </subcellularLocation>
</comment>
<dbReference type="InterPro" id="IPR013185">
    <property type="entry name" value="Transl_elong_KOW-like"/>
</dbReference>
<dbReference type="GO" id="GO:0003746">
    <property type="term" value="F:translation elongation factor activity"/>
    <property type="evidence" value="ECO:0007669"/>
    <property type="project" value="UniProtKB-KW"/>
</dbReference>
<dbReference type="PIRSF" id="PIRSF005901">
    <property type="entry name" value="EF-P"/>
    <property type="match status" value="1"/>
</dbReference>
<dbReference type="Pfam" id="PF01132">
    <property type="entry name" value="EFP"/>
    <property type="match status" value="1"/>
</dbReference>
<dbReference type="SUPFAM" id="SSF50104">
    <property type="entry name" value="Translation proteins SH3-like domain"/>
    <property type="match status" value="1"/>
</dbReference>
<name>A0ABY7VVV1_9BACT</name>
<comment type="function">
    <text evidence="7">Involved in peptide bond synthesis. Stimulates efficient translation and peptide-bond synthesis on native or reconstituted 70S ribosomes in vitro. Probably functions indirectly by altering the affinity of the ribosome for aminoacyl-tRNA, thus increasing their reactivity as acceptors for peptidyl transferase.</text>
</comment>
<evidence type="ECO:0000259" key="11">
    <source>
        <dbReference type="SMART" id="SM01185"/>
    </source>
</evidence>
<comment type="pathway">
    <text evidence="2 7">Protein biosynthesis; polypeptide chain elongation.</text>
</comment>
<evidence type="ECO:0000256" key="5">
    <source>
        <dbReference type="ARBA" id="ARBA00022768"/>
    </source>
</evidence>
<dbReference type="Gene3D" id="2.40.50.140">
    <property type="entry name" value="Nucleic acid-binding proteins"/>
    <property type="match status" value="2"/>
</dbReference>
<dbReference type="PROSITE" id="PS01275">
    <property type="entry name" value="EFP"/>
    <property type="match status" value="1"/>
</dbReference>
<keyword evidence="4 7" id="KW-0963">Cytoplasm</keyword>
<dbReference type="InterPro" id="IPR001059">
    <property type="entry name" value="Transl_elong_P/YeiP_cen"/>
</dbReference>
<dbReference type="Proteomes" id="UP001214250">
    <property type="component" value="Chromosome 1"/>
</dbReference>
<organism evidence="12 13">
    <name type="scientific">Lentisphaera profundi</name>
    <dbReference type="NCBI Taxonomy" id="1658616"/>
    <lineage>
        <taxon>Bacteria</taxon>
        <taxon>Pseudomonadati</taxon>
        <taxon>Lentisphaerota</taxon>
        <taxon>Lentisphaeria</taxon>
        <taxon>Lentisphaerales</taxon>
        <taxon>Lentisphaeraceae</taxon>
        <taxon>Lentisphaera</taxon>
    </lineage>
</organism>
<protein>
    <recommendedName>
        <fullName evidence="7 8">Elongation factor P</fullName>
        <shortName evidence="7">EF-P</shortName>
    </recommendedName>
</protein>
<dbReference type="CDD" id="cd05794">
    <property type="entry name" value="S1_EF-P_repeat_2"/>
    <property type="match status" value="1"/>
</dbReference>
<evidence type="ECO:0000256" key="4">
    <source>
        <dbReference type="ARBA" id="ARBA00022490"/>
    </source>
</evidence>
<evidence type="ECO:0000256" key="1">
    <source>
        <dbReference type="ARBA" id="ARBA00004496"/>
    </source>
</evidence>
<feature type="domain" description="Translation elongation factor P/YeiP central" evidence="11">
    <location>
        <begin position="69"/>
        <end position="123"/>
    </location>
</feature>
<dbReference type="SUPFAM" id="SSF50249">
    <property type="entry name" value="Nucleic acid-binding proteins"/>
    <property type="match status" value="2"/>
</dbReference>
<reference evidence="12 13" key="1">
    <citation type="submission" date="2023-02" db="EMBL/GenBank/DDBJ databases">
        <title>Genome sequence of Lentisphaera profundi SAORIC-696.</title>
        <authorList>
            <person name="Kim e."/>
            <person name="Cho J.-C."/>
            <person name="Choi A."/>
            <person name="Kang I."/>
        </authorList>
    </citation>
    <scope>NUCLEOTIDE SEQUENCE [LARGE SCALE GENOMIC DNA]</scope>
    <source>
        <strain evidence="12 13">SAORIC-696</strain>
    </source>
</reference>
<dbReference type="HAMAP" id="MF_00141">
    <property type="entry name" value="EF_P"/>
    <property type="match status" value="1"/>
</dbReference>
<dbReference type="InterPro" id="IPR020599">
    <property type="entry name" value="Transl_elong_fac_P/YeiP"/>
</dbReference>
<gene>
    <name evidence="7 12" type="primary">efp</name>
    <name evidence="12" type="ORF">PQO03_10780</name>
</gene>
<evidence type="ECO:0000256" key="8">
    <source>
        <dbReference type="NCBIfam" id="TIGR00038"/>
    </source>
</evidence>
<dbReference type="NCBIfam" id="TIGR00038">
    <property type="entry name" value="efp"/>
    <property type="match status" value="1"/>
</dbReference>
<evidence type="ECO:0000256" key="9">
    <source>
        <dbReference type="RuleBase" id="RU004389"/>
    </source>
</evidence>
<dbReference type="EMBL" id="CP117811">
    <property type="protein sequence ID" value="WDE96193.1"/>
    <property type="molecule type" value="Genomic_DNA"/>
</dbReference>
<proteinExistence type="inferred from homology"/>
<dbReference type="RefSeq" id="WP_274150269.1">
    <property type="nucleotide sequence ID" value="NZ_CP117811.1"/>
</dbReference>
<evidence type="ECO:0000259" key="10">
    <source>
        <dbReference type="SMART" id="SM00841"/>
    </source>
</evidence>
<dbReference type="InterPro" id="IPR014722">
    <property type="entry name" value="Rib_uL2_dom2"/>
</dbReference>
<dbReference type="PANTHER" id="PTHR30053">
    <property type="entry name" value="ELONGATION FACTOR P"/>
    <property type="match status" value="1"/>
</dbReference>
<dbReference type="Gene3D" id="2.30.30.30">
    <property type="match status" value="1"/>
</dbReference>
<dbReference type="NCBIfam" id="NF001810">
    <property type="entry name" value="PRK00529.1"/>
    <property type="match status" value="1"/>
</dbReference>
<keyword evidence="5 7" id="KW-0251">Elongation factor</keyword>
<keyword evidence="6 7" id="KW-0648">Protein biosynthesis</keyword>
<dbReference type="CDD" id="cd04470">
    <property type="entry name" value="S1_EF-P_repeat_1"/>
    <property type="match status" value="1"/>
</dbReference>
<evidence type="ECO:0000256" key="7">
    <source>
        <dbReference type="HAMAP-Rule" id="MF_00141"/>
    </source>
</evidence>
<dbReference type="InterPro" id="IPR011768">
    <property type="entry name" value="Transl_elongation_fac_P"/>
</dbReference>
<dbReference type="InterPro" id="IPR013852">
    <property type="entry name" value="Transl_elong_P/YeiP_CS"/>
</dbReference>
<dbReference type="InterPro" id="IPR008991">
    <property type="entry name" value="Translation_prot_SH3-like_sf"/>
</dbReference>
<feature type="domain" description="Elongation factor P C-terminal" evidence="10">
    <location>
        <begin position="131"/>
        <end position="186"/>
    </location>
</feature>